<evidence type="ECO:0000313" key="2">
    <source>
        <dbReference type="Proteomes" id="UP000000663"/>
    </source>
</evidence>
<sequence>MLSEQSVFRHSAAIVIASPASDACKAGVLTGELSYCITKTNYETACIFIDISLPRCALAPTRPKGRILAYFELKTRRPVADHF</sequence>
<dbReference type="Proteomes" id="UP000000663">
    <property type="component" value="Chromosome"/>
</dbReference>
<organism evidence="1 2">
    <name type="scientific">Methanocella arvoryzae (strain DSM 22066 / NBRC 105507 / MRE50)</name>
    <dbReference type="NCBI Taxonomy" id="351160"/>
    <lineage>
        <taxon>Archaea</taxon>
        <taxon>Methanobacteriati</taxon>
        <taxon>Methanobacteriota</taxon>
        <taxon>Stenosarchaea group</taxon>
        <taxon>Methanomicrobia</taxon>
        <taxon>Methanocellales</taxon>
        <taxon>Methanocellaceae</taxon>
        <taxon>Methanocella</taxon>
    </lineage>
</organism>
<proteinExistence type="predicted"/>
<evidence type="ECO:0000313" key="1">
    <source>
        <dbReference type="EMBL" id="CAJ36974.1"/>
    </source>
</evidence>
<dbReference type="KEGG" id="rci:RCIX1771"/>
<keyword evidence="2" id="KW-1185">Reference proteome</keyword>
<reference evidence="1 2" key="1">
    <citation type="journal article" date="2006" name="Science">
        <title>Genome of rice cluster I archaea -- the key methane producers in the rice rhizosphere.</title>
        <authorList>
            <person name="Erkel C."/>
            <person name="Kube M."/>
            <person name="Reinhardt R."/>
            <person name="Liesack W."/>
        </authorList>
    </citation>
    <scope>NUCLEOTIDE SEQUENCE [LARGE SCALE GENOMIC DNA]</scope>
    <source>
        <strain evidence="2">DSM 22066 / NBRC 105507 / MRE50</strain>
    </source>
</reference>
<accession>Q0W3R9</accession>
<dbReference type="EMBL" id="AM114193">
    <property type="protein sequence ID" value="CAJ36974.1"/>
    <property type="molecule type" value="Genomic_DNA"/>
</dbReference>
<protein>
    <submittedName>
        <fullName evidence="1">Uncharacterized protein</fullName>
    </submittedName>
</protein>
<dbReference type="AlphaFoldDB" id="Q0W3R9"/>
<name>Q0W3R9_METAR</name>
<gene>
    <name evidence="1" type="ORF">RCIX1771</name>
</gene>